<evidence type="ECO:0000313" key="4">
    <source>
        <dbReference type="EMBL" id="KAA5537116.1"/>
    </source>
</evidence>
<dbReference type="InterPro" id="IPR022409">
    <property type="entry name" value="PKD/Chitinase_dom"/>
</dbReference>
<dbReference type="CDD" id="cd00063">
    <property type="entry name" value="FN3"/>
    <property type="match status" value="1"/>
</dbReference>
<evidence type="ECO:0000259" key="2">
    <source>
        <dbReference type="PROSITE" id="PS50093"/>
    </source>
</evidence>
<feature type="domain" description="Fibronectin type-III" evidence="3">
    <location>
        <begin position="211"/>
        <end position="304"/>
    </location>
</feature>
<dbReference type="PROSITE" id="PS50093">
    <property type="entry name" value="PKD"/>
    <property type="match status" value="1"/>
</dbReference>
<dbReference type="InterPro" id="IPR036116">
    <property type="entry name" value="FN3_sf"/>
</dbReference>
<evidence type="ECO:0000256" key="1">
    <source>
        <dbReference type="SAM" id="SignalP"/>
    </source>
</evidence>
<evidence type="ECO:0000259" key="3">
    <source>
        <dbReference type="PROSITE" id="PS50853"/>
    </source>
</evidence>
<dbReference type="Proteomes" id="UP000323632">
    <property type="component" value="Unassembled WGS sequence"/>
</dbReference>
<dbReference type="InterPro" id="IPR003961">
    <property type="entry name" value="FN3_dom"/>
</dbReference>
<dbReference type="AlphaFoldDB" id="A0A5M6CQ48"/>
<dbReference type="SUPFAM" id="SSF49265">
    <property type="entry name" value="Fibronectin type III"/>
    <property type="match status" value="1"/>
</dbReference>
<dbReference type="SMART" id="SM00089">
    <property type="entry name" value="PKD"/>
    <property type="match status" value="2"/>
</dbReference>
<dbReference type="Gene3D" id="2.60.40.10">
    <property type="entry name" value="Immunoglobulins"/>
    <property type="match status" value="2"/>
</dbReference>
<accession>A0A5M6CQ48</accession>
<dbReference type="Pfam" id="PF00041">
    <property type="entry name" value="fn3"/>
    <property type="match status" value="1"/>
</dbReference>
<gene>
    <name evidence="4" type="ORF">F0919_05440</name>
</gene>
<dbReference type="Pfam" id="PF18962">
    <property type="entry name" value="Por_Secre_tail"/>
    <property type="match status" value="1"/>
</dbReference>
<feature type="chain" id="PRO_5024457439" evidence="1">
    <location>
        <begin position="27"/>
        <end position="769"/>
    </location>
</feature>
<dbReference type="InterPro" id="IPR000601">
    <property type="entry name" value="PKD_dom"/>
</dbReference>
<dbReference type="PROSITE" id="PS50853">
    <property type="entry name" value="FN3"/>
    <property type="match status" value="1"/>
</dbReference>
<keyword evidence="5" id="KW-1185">Reference proteome</keyword>
<sequence length="769" mass="80784">MKHSYNIKWQSVAVFLLLICRLPASAQMINTATSGFVVNNGSGLVTFNFQNTNASPVTITSIATPVYSQSPAVFKVWYKTTPISGPPGIVDASNGWTLGGSNPYTSSIGVVNGQTQEPVLPTLSIVIPANTTYAMAVSGFIPTVTIGGALGYYNIPATPANVTISGSGCNILTGANISYAATSEGASATFTPRGFVGTINFTVGTASSCPTPTALNATSITSTSASLSWTQTGSATNWQIKYGAPGFAPATAGTSIFTNSNPYTLNPPLANATSYDVYVRAICGAGDTSNWSLVKNFTTLCNPPALLTKKDTARCGPGDVTLEATAVAGASIKWYAASTGGTALFTGSPYTITGLASTTTYYVAAYASATCESARQAVTATIKPYPVVNLGNDTTICPGVAYTFNAGNPGAAYLWSTNATTQTINVNAVGNYWVRVTATNSCQKSDSIIITPGTVPVNVLPATTNLCDGDVATLNAGNTGYSYVWTPGGATTQTITASAADNYSVVIKSNTGCKITSTTQLIIRPLPVANLGNDTSICEGSVIVLDAGNPGYNYAWNTGANTQMINISDSGTYTVTITTPYNCTLTEDKAVAFLPSPKVEGFNFIPEFYDELGKVHFSPLNPTNVNSFEWDFGDNTPVSTSVNPSHVYAAGGDYEVTLKVFNGCGDYEARQVINVDLPTGTVTLKPEQANIMLFPNPSNNYVSIQNQSTDVKMTQITVFNILGAMVYKQEVTNNASLQRLDVSRFVAGIYSVRIMTDKGFVVKKFEVLR</sequence>
<dbReference type="EMBL" id="VWSH01000001">
    <property type="protein sequence ID" value="KAA5537116.1"/>
    <property type="molecule type" value="Genomic_DNA"/>
</dbReference>
<dbReference type="Pfam" id="PF18911">
    <property type="entry name" value="PKD_4"/>
    <property type="match status" value="1"/>
</dbReference>
<dbReference type="NCBIfam" id="TIGR04183">
    <property type="entry name" value="Por_Secre_tail"/>
    <property type="match status" value="1"/>
</dbReference>
<dbReference type="SUPFAM" id="SSF49299">
    <property type="entry name" value="PKD domain"/>
    <property type="match status" value="1"/>
</dbReference>
<dbReference type="InterPro" id="IPR035986">
    <property type="entry name" value="PKD_dom_sf"/>
</dbReference>
<feature type="signal peptide" evidence="1">
    <location>
        <begin position="1"/>
        <end position="26"/>
    </location>
</feature>
<dbReference type="InterPro" id="IPR026444">
    <property type="entry name" value="Secre_tail"/>
</dbReference>
<dbReference type="Pfam" id="PF19081">
    <property type="entry name" value="Ig_7"/>
    <property type="match status" value="1"/>
</dbReference>
<dbReference type="RefSeq" id="WP_150031692.1">
    <property type="nucleotide sequence ID" value="NZ_VWSH01000001.1"/>
</dbReference>
<dbReference type="InterPro" id="IPR013783">
    <property type="entry name" value="Ig-like_fold"/>
</dbReference>
<reference evidence="4 5" key="1">
    <citation type="submission" date="2019-09" db="EMBL/GenBank/DDBJ databases">
        <title>Genome sequence and assembly of Taibaiella sp.</title>
        <authorList>
            <person name="Chhetri G."/>
        </authorList>
    </citation>
    <scope>NUCLEOTIDE SEQUENCE [LARGE SCALE GENOMIC DNA]</scope>
    <source>
        <strain evidence="4 5">KVB11</strain>
    </source>
</reference>
<protein>
    <submittedName>
        <fullName evidence="4">T9SS type A sorting domain-containing protein</fullName>
    </submittedName>
</protein>
<feature type="domain" description="PKD" evidence="2">
    <location>
        <begin position="627"/>
        <end position="682"/>
    </location>
</feature>
<evidence type="ECO:0000313" key="5">
    <source>
        <dbReference type="Proteomes" id="UP000323632"/>
    </source>
</evidence>
<organism evidence="4 5">
    <name type="scientific">Taibaiella lutea</name>
    <dbReference type="NCBI Taxonomy" id="2608001"/>
    <lineage>
        <taxon>Bacteria</taxon>
        <taxon>Pseudomonadati</taxon>
        <taxon>Bacteroidota</taxon>
        <taxon>Chitinophagia</taxon>
        <taxon>Chitinophagales</taxon>
        <taxon>Chitinophagaceae</taxon>
        <taxon>Taibaiella</taxon>
    </lineage>
</organism>
<dbReference type="CDD" id="cd00146">
    <property type="entry name" value="PKD"/>
    <property type="match status" value="1"/>
</dbReference>
<name>A0A5M6CQ48_9BACT</name>
<dbReference type="InterPro" id="IPR044023">
    <property type="entry name" value="Ig_7"/>
</dbReference>
<proteinExistence type="predicted"/>
<comment type="caution">
    <text evidence="4">The sequence shown here is derived from an EMBL/GenBank/DDBJ whole genome shotgun (WGS) entry which is preliminary data.</text>
</comment>
<keyword evidence="1" id="KW-0732">Signal</keyword>